<dbReference type="Gene3D" id="3.40.50.1820">
    <property type="entry name" value="alpha/beta hydrolase"/>
    <property type="match status" value="1"/>
</dbReference>
<keyword evidence="5" id="KW-1185">Reference proteome</keyword>
<dbReference type="InterPro" id="IPR000639">
    <property type="entry name" value="Epox_hydrolase-like"/>
</dbReference>
<dbReference type="PANTHER" id="PTHR43329">
    <property type="entry name" value="EPOXIDE HYDROLASE"/>
    <property type="match status" value="1"/>
</dbReference>
<comment type="similarity">
    <text evidence="2">Belongs to the AB hydrolase superfamily. Epoxide hydrolase family.</text>
</comment>
<feature type="domain" description="AB hydrolase-1" evidence="3">
    <location>
        <begin position="29"/>
        <end position="143"/>
    </location>
</feature>
<proteinExistence type="inferred from homology"/>
<gene>
    <name evidence="4" type="ORF">GIB67_003820</name>
</gene>
<dbReference type="OrthoDB" id="7130006at2759"/>
<dbReference type="SUPFAM" id="SSF53474">
    <property type="entry name" value="alpha/beta-Hydrolases"/>
    <property type="match status" value="1"/>
</dbReference>
<name>A0A7J7P2Z2_9MAGN</name>
<dbReference type="GO" id="GO:0016787">
    <property type="term" value="F:hydrolase activity"/>
    <property type="evidence" value="ECO:0007669"/>
    <property type="project" value="UniProtKB-KW"/>
</dbReference>
<evidence type="ECO:0000259" key="3">
    <source>
        <dbReference type="Pfam" id="PF00561"/>
    </source>
</evidence>
<sequence length="383" mass="43097">MEAQGIVHKTIHVNGINIHIAEKGPETGPIVLFLHGFPELWYSWRHQILGLAAKGYRAVAPDLRGYGDSDAPEGYTKYTVFHIVGDIIGLIDVLGVKQVFLVGHDWGAVIAWYVCLFRPDRIKALVNMSVAFRPRHPVKKPVESMRALFGEDYYICRFQFHEKGYPEIGFMTLGIVLGGFKEPGVVEGEFARLTTAALIKKFLTMRTQGALCVPKEVGFGGLPDKQVTLPSWLSEEDVNYYASKFEQKGFTGGLNFYRALDLGSPKVCGFNYKALSYPFTTIELDNFYEQQVSISEQSMRLINWELTAAWTGVQVKVPVKFVIGDEDLTYTTPGAKEYIQGGGFKKDVPFLQEVVVMEGVAHFLNQEKPDEVTQHIYDFINKF</sequence>
<dbReference type="PRINTS" id="PR00412">
    <property type="entry name" value="EPOXHYDRLASE"/>
</dbReference>
<evidence type="ECO:0000313" key="4">
    <source>
        <dbReference type="EMBL" id="KAF6173819.1"/>
    </source>
</evidence>
<dbReference type="PRINTS" id="PR00111">
    <property type="entry name" value="ABHYDROLASE"/>
</dbReference>
<comment type="caution">
    <text evidence="4">The sequence shown here is derived from an EMBL/GenBank/DDBJ whole genome shotgun (WGS) entry which is preliminary data.</text>
</comment>
<dbReference type="Pfam" id="PF00561">
    <property type="entry name" value="Abhydrolase_1"/>
    <property type="match status" value="1"/>
</dbReference>
<dbReference type="EMBL" id="JACGCM010000310">
    <property type="protein sequence ID" value="KAF6173819.1"/>
    <property type="molecule type" value="Genomic_DNA"/>
</dbReference>
<organism evidence="4 5">
    <name type="scientific">Kingdonia uniflora</name>
    <dbReference type="NCBI Taxonomy" id="39325"/>
    <lineage>
        <taxon>Eukaryota</taxon>
        <taxon>Viridiplantae</taxon>
        <taxon>Streptophyta</taxon>
        <taxon>Embryophyta</taxon>
        <taxon>Tracheophyta</taxon>
        <taxon>Spermatophyta</taxon>
        <taxon>Magnoliopsida</taxon>
        <taxon>Ranunculales</taxon>
        <taxon>Circaeasteraceae</taxon>
        <taxon>Kingdonia</taxon>
    </lineage>
</organism>
<dbReference type="InterPro" id="IPR000073">
    <property type="entry name" value="AB_hydrolase_1"/>
</dbReference>
<evidence type="ECO:0000313" key="5">
    <source>
        <dbReference type="Proteomes" id="UP000541444"/>
    </source>
</evidence>
<evidence type="ECO:0000256" key="1">
    <source>
        <dbReference type="ARBA" id="ARBA00022801"/>
    </source>
</evidence>
<dbReference type="AlphaFoldDB" id="A0A7J7P2Z2"/>
<evidence type="ECO:0000256" key="2">
    <source>
        <dbReference type="ARBA" id="ARBA00038334"/>
    </source>
</evidence>
<reference evidence="4 5" key="1">
    <citation type="journal article" date="2020" name="IScience">
        <title>Genome Sequencing of the Endangered Kingdonia uniflora (Circaeasteraceae, Ranunculales) Reveals Potential Mechanisms of Evolutionary Specialization.</title>
        <authorList>
            <person name="Sun Y."/>
            <person name="Deng T."/>
            <person name="Zhang A."/>
            <person name="Moore M.J."/>
            <person name="Landis J.B."/>
            <person name="Lin N."/>
            <person name="Zhang H."/>
            <person name="Zhang X."/>
            <person name="Huang J."/>
            <person name="Zhang X."/>
            <person name="Sun H."/>
            <person name="Wang H."/>
        </authorList>
    </citation>
    <scope>NUCLEOTIDE SEQUENCE [LARGE SCALE GENOMIC DNA]</scope>
    <source>
        <strain evidence="4">TB1705</strain>
        <tissue evidence="4">Leaf</tissue>
    </source>
</reference>
<dbReference type="Proteomes" id="UP000541444">
    <property type="component" value="Unassembled WGS sequence"/>
</dbReference>
<dbReference type="InterPro" id="IPR029058">
    <property type="entry name" value="AB_hydrolase_fold"/>
</dbReference>
<accession>A0A7J7P2Z2</accession>
<keyword evidence="1" id="KW-0378">Hydrolase</keyword>
<protein>
    <recommendedName>
        <fullName evidence="3">AB hydrolase-1 domain-containing protein</fullName>
    </recommendedName>
</protein>